<protein>
    <submittedName>
        <fullName evidence="3">Putative aldo/keto reductase protein</fullName>
    </submittedName>
</protein>
<organism evidence="3">
    <name type="scientific">Pseudomonas sp. MC1</name>
    <dbReference type="NCBI Taxonomy" id="1123041"/>
    <lineage>
        <taxon>Bacteria</taxon>
        <taxon>Pseudomonadati</taxon>
        <taxon>Pseudomonadota</taxon>
        <taxon>Gammaproteobacteria</taxon>
        <taxon>Pseudomonadales</taxon>
        <taxon>Pseudomonadaceae</taxon>
        <taxon>Pseudomonas</taxon>
    </lineage>
</organism>
<dbReference type="AlphaFoldDB" id="G9G7I1"/>
<dbReference type="InterPro" id="IPR050791">
    <property type="entry name" value="Aldo-Keto_reductase"/>
</dbReference>
<dbReference type="Gene3D" id="3.20.20.100">
    <property type="entry name" value="NADP-dependent oxidoreductase domain"/>
    <property type="match status" value="2"/>
</dbReference>
<dbReference type="InterPro" id="IPR036812">
    <property type="entry name" value="NAD(P)_OxRdtase_dom_sf"/>
</dbReference>
<dbReference type="GO" id="GO:0016491">
    <property type="term" value="F:oxidoreductase activity"/>
    <property type="evidence" value="ECO:0007669"/>
    <property type="project" value="UniProtKB-KW"/>
</dbReference>
<sequence length="342" mass="38230">MDQIKGVRLRYRRKELFIKTRTLGSEGLEVSSLGLGCMGMSEFYGRGDEGESIATIHRALDLGINFLDTADMYGPFTNEQLVGRAIRDRRDDVVLATKSANVRGENGEYLGIRGDADYVRQACDDAWEWTTSISTTSTAWIPTCRSKKRSVPWPNWSRPARYATWACRKRPRRPCAVRMQCIRSARCRPSIRCGAATWRTASCRRCGNWVSATSPTVRLGGAFLPGRSSASRTCRKTTTAATPPRFQAENFQKNLDLISQIEHMACEKGCTPAQLALAWVLAQGDDIVPIPGTKRRQRLEDNIKALDVRLSTDDLARIDPGCVKTQAPILSSRCYVKSARTW</sequence>
<dbReference type="EMBL" id="JN248563">
    <property type="protein sequence ID" value="AEV45872.1"/>
    <property type="molecule type" value="Genomic_DNA"/>
</dbReference>
<evidence type="ECO:0000313" key="3">
    <source>
        <dbReference type="EMBL" id="AEV45872.1"/>
    </source>
</evidence>
<keyword evidence="1" id="KW-0560">Oxidoreductase</keyword>
<reference evidence="3" key="1">
    <citation type="submission" date="2011-07" db="EMBL/GenBank/DDBJ databases">
        <title>Complete nucleotide sequence and genetic organization of a catabolic plasmid from a psychrotolerant Pseudomonas species.</title>
        <authorList>
            <person name="Ahn E."/>
            <person name="Kim D."/>
            <person name="Kim E."/>
        </authorList>
    </citation>
    <scope>NUCLEOTIDE SEQUENCE</scope>
    <source>
        <strain evidence="3">MC1</strain>
        <plasmid evidence="3">KOPRI126573</plasmid>
    </source>
</reference>
<gene>
    <name evidence="3" type="ORF">pYIC_31</name>
</gene>
<dbReference type="PANTHER" id="PTHR43625">
    <property type="entry name" value="AFLATOXIN B1 ALDEHYDE REDUCTASE"/>
    <property type="match status" value="1"/>
</dbReference>
<proteinExistence type="predicted"/>
<dbReference type="SUPFAM" id="SSF51430">
    <property type="entry name" value="NAD(P)-linked oxidoreductase"/>
    <property type="match status" value="1"/>
</dbReference>
<dbReference type="PANTHER" id="PTHR43625:SF40">
    <property type="entry name" value="ALDO-KETO REDUCTASE YAKC [NADP(+)]"/>
    <property type="match status" value="1"/>
</dbReference>
<feature type="domain" description="NADP-dependent oxidoreductase" evidence="2">
    <location>
        <begin position="33"/>
        <end position="101"/>
    </location>
</feature>
<dbReference type="Pfam" id="PF00248">
    <property type="entry name" value="Aldo_ket_red"/>
    <property type="match status" value="2"/>
</dbReference>
<evidence type="ECO:0000256" key="1">
    <source>
        <dbReference type="ARBA" id="ARBA00023002"/>
    </source>
</evidence>
<dbReference type="GO" id="GO:0005737">
    <property type="term" value="C:cytoplasm"/>
    <property type="evidence" value="ECO:0007669"/>
    <property type="project" value="TreeGrafter"/>
</dbReference>
<accession>G9G7I1</accession>
<evidence type="ECO:0000259" key="2">
    <source>
        <dbReference type="Pfam" id="PF00248"/>
    </source>
</evidence>
<name>G9G7I1_9PSED</name>
<dbReference type="InterPro" id="IPR023210">
    <property type="entry name" value="NADP_OxRdtase_dom"/>
</dbReference>
<feature type="domain" description="NADP-dependent oxidoreductase" evidence="2">
    <location>
        <begin position="236"/>
        <end position="319"/>
    </location>
</feature>
<keyword evidence="3" id="KW-0614">Plasmid</keyword>
<geneLocation type="plasmid" evidence="3">
    <name>KOPRI126573</name>
</geneLocation>